<keyword evidence="1" id="KW-0732">Signal</keyword>
<sequence length="164" mass="17585">MVTSDFLMALLRAAWSIDPLTVQEHVVGTEGQWCSPPPGGGRTGLQEGAYDGVWGCGGGALGDGGLLGEQMWRATGSSPHQALTSFALFLFLFIPSLGDAANIQTPSRSALLWTLRETQGLQSTSFSPRPSSAQWFCALSLPFERLCGPCKWQQVFVSSVLFLC</sequence>
<name>A0A9N7VJW4_PLEPL</name>
<protein>
    <submittedName>
        <fullName evidence="2">Uncharacterized protein</fullName>
    </submittedName>
</protein>
<evidence type="ECO:0000256" key="1">
    <source>
        <dbReference type="SAM" id="SignalP"/>
    </source>
</evidence>
<accession>A0A9N7VJW4</accession>
<gene>
    <name evidence="2" type="ORF">PLEPLA_LOCUS37426</name>
</gene>
<organism evidence="2 3">
    <name type="scientific">Pleuronectes platessa</name>
    <name type="common">European plaice</name>
    <dbReference type="NCBI Taxonomy" id="8262"/>
    <lineage>
        <taxon>Eukaryota</taxon>
        <taxon>Metazoa</taxon>
        <taxon>Chordata</taxon>
        <taxon>Craniata</taxon>
        <taxon>Vertebrata</taxon>
        <taxon>Euteleostomi</taxon>
        <taxon>Actinopterygii</taxon>
        <taxon>Neopterygii</taxon>
        <taxon>Teleostei</taxon>
        <taxon>Neoteleostei</taxon>
        <taxon>Acanthomorphata</taxon>
        <taxon>Carangaria</taxon>
        <taxon>Pleuronectiformes</taxon>
        <taxon>Pleuronectoidei</taxon>
        <taxon>Pleuronectidae</taxon>
        <taxon>Pleuronectes</taxon>
    </lineage>
</organism>
<evidence type="ECO:0000313" key="3">
    <source>
        <dbReference type="Proteomes" id="UP001153269"/>
    </source>
</evidence>
<proteinExistence type="predicted"/>
<comment type="caution">
    <text evidence="2">The sequence shown here is derived from an EMBL/GenBank/DDBJ whole genome shotgun (WGS) entry which is preliminary data.</text>
</comment>
<reference evidence="2" key="1">
    <citation type="submission" date="2020-03" db="EMBL/GenBank/DDBJ databases">
        <authorList>
            <person name="Weist P."/>
        </authorList>
    </citation>
    <scope>NUCLEOTIDE SEQUENCE</scope>
</reference>
<dbReference type="Proteomes" id="UP001153269">
    <property type="component" value="Unassembled WGS sequence"/>
</dbReference>
<evidence type="ECO:0000313" key="2">
    <source>
        <dbReference type="EMBL" id="CAB1449741.1"/>
    </source>
</evidence>
<feature type="chain" id="PRO_5040283595" evidence="1">
    <location>
        <begin position="17"/>
        <end position="164"/>
    </location>
</feature>
<dbReference type="AlphaFoldDB" id="A0A9N7VJW4"/>
<keyword evidence="3" id="KW-1185">Reference proteome</keyword>
<feature type="signal peptide" evidence="1">
    <location>
        <begin position="1"/>
        <end position="16"/>
    </location>
</feature>
<dbReference type="EMBL" id="CADEAL010004025">
    <property type="protein sequence ID" value="CAB1449741.1"/>
    <property type="molecule type" value="Genomic_DNA"/>
</dbReference>